<feature type="transmembrane region" description="Helical" evidence="1">
    <location>
        <begin position="156"/>
        <end position="174"/>
    </location>
</feature>
<keyword evidence="1" id="KW-1133">Transmembrane helix</keyword>
<feature type="transmembrane region" description="Helical" evidence="1">
    <location>
        <begin position="203"/>
        <end position="223"/>
    </location>
</feature>
<reference evidence="2 3" key="1">
    <citation type="submission" date="2023-10" db="EMBL/GenBank/DDBJ databases">
        <title>Comparative genomics analysis reveals potential genetic determinants of host preference in Cryptosporidium xiaoi.</title>
        <authorList>
            <person name="Xiao L."/>
            <person name="Li J."/>
        </authorList>
    </citation>
    <scope>NUCLEOTIDE SEQUENCE [LARGE SCALE GENOMIC DNA]</scope>
    <source>
        <strain evidence="2 3">52996</strain>
    </source>
</reference>
<feature type="transmembrane region" description="Helical" evidence="1">
    <location>
        <begin position="415"/>
        <end position="434"/>
    </location>
</feature>
<accession>A0AAV9Y0L3</accession>
<dbReference type="AlphaFoldDB" id="A0AAV9Y0L3"/>
<keyword evidence="1" id="KW-0472">Membrane</keyword>
<dbReference type="Proteomes" id="UP001311799">
    <property type="component" value="Unassembled WGS sequence"/>
</dbReference>
<feature type="transmembrane region" description="Helical" evidence="1">
    <location>
        <begin position="382"/>
        <end position="403"/>
    </location>
</feature>
<sequence length="449" mass="50836">MRISKLVRYLLSRNREYLFPIIGSSIIHWSLGFAYTLGNIIPYIASYMSLSGKNYVGIGNMCWIEGVFVLVQGASNYIYILSMNYLNYSAILFAGVFCSSLGLFLSYLFLDNLLVYTLSYSIIYAAGHGILYSSTIELVSNFYGKELSSNIMGILWLFRGLSTAVIPSVQTLIVNPKDIYYNLVYNNDKLFSNLSVIERIPKLFQFMFIFSTITQLVGSVVLIKGIKNIENNKENITKEISKSQLFGVSDITSSESFKILWLIAFLTWPCIQHIQLYWKIHGIFNTKLGDKQLSRMSSITLLSHTFFRIFWGVFGEIVGYLNCICTLTSILISGLLLLMFPLFESTSIVQYLVGYILVSIAHSGTSVVFPSILVGTFGSSKFFISFLLLFTAKALSCFLFCLLTELTTKYLNLQYSLIPLLIFSIGSFFLSFILKDTRSKYLSIEQEIV</sequence>
<protein>
    <submittedName>
        <fullName evidence="2">Membrane associated transporter</fullName>
    </submittedName>
</protein>
<feature type="transmembrane region" description="Helical" evidence="1">
    <location>
        <begin position="317"/>
        <end position="340"/>
    </location>
</feature>
<dbReference type="Gene3D" id="1.20.1250.20">
    <property type="entry name" value="MFS general substrate transporter like domains"/>
    <property type="match status" value="2"/>
</dbReference>
<proteinExistence type="predicted"/>
<comment type="caution">
    <text evidence="2">The sequence shown here is derived from an EMBL/GenBank/DDBJ whole genome shotgun (WGS) entry which is preliminary data.</text>
</comment>
<name>A0AAV9Y0L3_9CRYT</name>
<evidence type="ECO:0000256" key="1">
    <source>
        <dbReference type="SAM" id="Phobius"/>
    </source>
</evidence>
<feature type="transmembrane region" description="Helical" evidence="1">
    <location>
        <begin position="91"/>
        <end position="110"/>
    </location>
</feature>
<evidence type="ECO:0000313" key="3">
    <source>
        <dbReference type="Proteomes" id="UP001311799"/>
    </source>
</evidence>
<keyword evidence="1" id="KW-0812">Transmembrane</keyword>
<feature type="transmembrane region" description="Helical" evidence="1">
    <location>
        <begin position="352"/>
        <end position="376"/>
    </location>
</feature>
<organism evidence="2 3">
    <name type="scientific">Cryptosporidium xiaoi</name>
    <dbReference type="NCBI Taxonomy" id="659607"/>
    <lineage>
        <taxon>Eukaryota</taxon>
        <taxon>Sar</taxon>
        <taxon>Alveolata</taxon>
        <taxon>Apicomplexa</taxon>
        <taxon>Conoidasida</taxon>
        <taxon>Coccidia</taxon>
        <taxon>Eucoccidiorida</taxon>
        <taxon>Eimeriorina</taxon>
        <taxon>Cryptosporidiidae</taxon>
        <taxon>Cryptosporidium</taxon>
    </lineage>
</organism>
<dbReference type="InterPro" id="IPR036259">
    <property type="entry name" value="MFS_trans_sf"/>
</dbReference>
<keyword evidence="3" id="KW-1185">Reference proteome</keyword>
<dbReference type="SUPFAM" id="SSF103473">
    <property type="entry name" value="MFS general substrate transporter"/>
    <property type="match status" value="1"/>
</dbReference>
<gene>
    <name evidence="2" type="ORF">RS030_152313</name>
</gene>
<feature type="transmembrane region" description="Helical" evidence="1">
    <location>
        <begin position="57"/>
        <end position="79"/>
    </location>
</feature>
<evidence type="ECO:0000313" key="2">
    <source>
        <dbReference type="EMBL" id="KAK6590466.1"/>
    </source>
</evidence>
<feature type="transmembrane region" description="Helical" evidence="1">
    <location>
        <begin position="122"/>
        <end position="144"/>
    </location>
</feature>
<dbReference type="EMBL" id="JAWDEY010000006">
    <property type="protein sequence ID" value="KAK6590466.1"/>
    <property type="molecule type" value="Genomic_DNA"/>
</dbReference>
<feature type="transmembrane region" description="Helical" evidence="1">
    <location>
        <begin position="21"/>
        <end position="45"/>
    </location>
</feature>